<dbReference type="InterPro" id="IPR009071">
    <property type="entry name" value="HMG_box_dom"/>
</dbReference>
<evidence type="ECO:0000256" key="1">
    <source>
        <dbReference type="ARBA" id="ARBA00023125"/>
    </source>
</evidence>
<evidence type="ECO:0000256" key="4">
    <source>
        <dbReference type="SAM" id="MobiDB-lite"/>
    </source>
</evidence>
<dbReference type="CDD" id="cd00084">
    <property type="entry name" value="HMG-box_SF"/>
    <property type="match status" value="1"/>
</dbReference>
<protein>
    <recommendedName>
        <fullName evidence="5">HMG box domain-containing protein</fullName>
    </recommendedName>
</protein>
<dbReference type="PROSITE" id="PS50118">
    <property type="entry name" value="HMG_BOX_2"/>
    <property type="match status" value="2"/>
</dbReference>
<dbReference type="Pfam" id="PF00505">
    <property type="entry name" value="HMG_box"/>
    <property type="match status" value="2"/>
</dbReference>
<feature type="domain" description="HMG box" evidence="5">
    <location>
        <begin position="47"/>
        <end position="115"/>
    </location>
</feature>
<comment type="caution">
    <text evidence="6">The sequence shown here is derived from an EMBL/GenBank/DDBJ whole genome shotgun (WGS) entry which is preliminary data.</text>
</comment>
<feature type="DNA-binding region" description="HMG box" evidence="2">
    <location>
        <begin position="47"/>
        <end position="115"/>
    </location>
</feature>
<dbReference type="GO" id="GO:0005634">
    <property type="term" value="C:nucleus"/>
    <property type="evidence" value="ECO:0007669"/>
    <property type="project" value="UniProtKB-UniRule"/>
</dbReference>
<keyword evidence="2" id="KW-0539">Nucleus</keyword>
<dbReference type="InterPro" id="IPR050342">
    <property type="entry name" value="HMGB"/>
</dbReference>
<reference evidence="6" key="2">
    <citation type="submission" date="2020-11" db="EMBL/GenBank/DDBJ databases">
        <authorList>
            <person name="McCartney M.A."/>
            <person name="Auch B."/>
            <person name="Kono T."/>
            <person name="Mallez S."/>
            <person name="Becker A."/>
            <person name="Gohl D.M."/>
            <person name="Silverstein K.A.T."/>
            <person name="Koren S."/>
            <person name="Bechman K.B."/>
            <person name="Herman A."/>
            <person name="Abrahante J.E."/>
            <person name="Garbe J."/>
        </authorList>
    </citation>
    <scope>NUCLEOTIDE SEQUENCE</scope>
    <source>
        <strain evidence="6">Duluth1</strain>
        <tissue evidence="6">Whole animal</tissue>
    </source>
</reference>
<name>A0A9D4LNF9_DREPO</name>
<gene>
    <name evidence="6" type="ORF">DPMN_024192</name>
</gene>
<dbReference type="PANTHER" id="PTHR48112:SF22">
    <property type="entry name" value="MITOCHONDRIAL TRANSCRIPTION FACTOR A, ISOFORM B"/>
    <property type="match status" value="1"/>
</dbReference>
<dbReference type="Gene3D" id="1.10.30.10">
    <property type="entry name" value="High mobility group box domain"/>
    <property type="match status" value="2"/>
</dbReference>
<keyword evidence="3" id="KW-0175">Coiled coil</keyword>
<dbReference type="SUPFAM" id="SSF47095">
    <property type="entry name" value="HMG-box"/>
    <property type="match status" value="2"/>
</dbReference>
<feature type="compositionally biased region" description="Basic and acidic residues" evidence="4">
    <location>
        <begin position="293"/>
        <end position="312"/>
    </location>
</feature>
<proteinExistence type="predicted"/>
<dbReference type="Proteomes" id="UP000828390">
    <property type="component" value="Unassembled WGS sequence"/>
</dbReference>
<dbReference type="GO" id="GO:0006357">
    <property type="term" value="P:regulation of transcription by RNA polymerase II"/>
    <property type="evidence" value="ECO:0007669"/>
    <property type="project" value="TreeGrafter"/>
</dbReference>
<dbReference type="EMBL" id="JAIWYP010000002">
    <property type="protein sequence ID" value="KAH3861265.1"/>
    <property type="molecule type" value="Genomic_DNA"/>
</dbReference>
<feature type="region of interest" description="Disordered" evidence="4">
    <location>
        <begin position="245"/>
        <end position="312"/>
    </location>
</feature>
<dbReference type="InterPro" id="IPR036910">
    <property type="entry name" value="HMG_box_dom_sf"/>
</dbReference>
<feature type="compositionally biased region" description="Low complexity" evidence="4">
    <location>
        <begin position="263"/>
        <end position="280"/>
    </location>
</feature>
<feature type="coiled-coil region" evidence="3">
    <location>
        <begin position="90"/>
        <end position="143"/>
    </location>
</feature>
<reference evidence="6" key="1">
    <citation type="journal article" date="2019" name="bioRxiv">
        <title>The Genome of the Zebra Mussel, Dreissena polymorpha: A Resource for Invasive Species Research.</title>
        <authorList>
            <person name="McCartney M.A."/>
            <person name="Auch B."/>
            <person name="Kono T."/>
            <person name="Mallez S."/>
            <person name="Zhang Y."/>
            <person name="Obille A."/>
            <person name="Becker A."/>
            <person name="Abrahante J.E."/>
            <person name="Garbe J."/>
            <person name="Badalamenti J.P."/>
            <person name="Herman A."/>
            <person name="Mangelson H."/>
            <person name="Liachko I."/>
            <person name="Sullivan S."/>
            <person name="Sone E.D."/>
            <person name="Koren S."/>
            <person name="Silverstein K.A.T."/>
            <person name="Beckman K.B."/>
            <person name="Gohl D.M."/>
        </authorList>
    </citation>
    <scope>NUCLEOTIDE SEQUENCE</scope>
    <source>
        <strain evidence="6">Duluth1</strain>
        <tissue evidence="6">Whole animal</tissue>
    </source>
</reference>
<accession>A0A9D4LNF9</accession>
<evidence type="ECO:0000256" key="3">
    <source>
        <dbReference type="SAM" id="Coils"/>
    </source>
</evidence>
<evidence type="ECO:0000256" key="2">
    <source>
        <dbReference type="PROSITE-ProRule" id="PRU00267"/>
    </source>
</evidence>
<feature type="domain" description="HMG box" evidence="5">
    <location>
        <begin position="156"/>
        <end position="228"/>
    </location>
</feature>
<sequence length="312" mass="36295">MARPMLAASFYCRSLTAKLSDLSLLPRNGLFHCRYFTDQPSDAPRRPKRPANAYFLFKKKMTPEVMKQYPEASMIDATRKVGELYKQLPEEEKLELKKEADKLLDDYKQQVKYWEIDMGSNELEEFKQDIKNKRDIKKKKIQKQTLKKILKENDKPQRPPTPYFLFLRDAREMALRSGKKPETTALSREIIAEYAQKWKQLSEEEKQHYVKLSAKQYEDFQEKLSVWEKGMIEAGKESLVRKKTRQEMKIDTTQEGQVKAKAKSTSSKGKVKVETTGTKGIANVGSTRTKSKTKVESTKTKGKDKWESSDDE</sequence>
<evidence type="ECO:0000259" key="5">
    <source>
        <dbReference type="PROSITE" id="PS50118"/>
    </source>
</evidence>
<keyword evidence="7" id="KW-1185">Reference proteome</keyword>
<dbReference type="GO" id="GO:0003677">
    <property type="term" value="F:DNA binding"/>
    <property type="evidence" value="ECO:0007669"/>
    <property type="project" value="UniProtKB-UniRule"/>
</dbReference>
<evidence type="ECO:0000313" key="6">
    <source>
        <dbReference type="EMBL" id="KAH3861265.1"/>
    </source>
</evidence>
<dbReference type="PANTHER" id="PTHR48112">
    <property type="entry name" value="HIGH MOBILITY GROUP PROTEIN DSP1"/>
    <property type="match status" value="1"/>
</dbReference>
<dbReference type="AlphaFoldDB" id="A0A9D4LNF9"/>
<dbReference type="SMART" id="SM00398">
    <property type="entry name" value="HMG"/>
    <property type="match status" value="2"/>
</dbReference>
<keyword evidence="1 2" id="KW-0238">DNA-binding</keyword>
<feature type="DNA-binding region" description="HMG box" evidence="2">
    <location>
        <begin position="156"/>
        <end position="228"/>
    </location>
</feature>
<evidence type="ECO:0000313" key="7">
    <source>
        <dbReference type="Proteomes" id="UP000828390"/>
    </source>
</evidence>
<organism evidence="6 7">
    <name type="scientific">Dreissena polymorpha</name>
    <name type="common">Zebra mussel</name>
    <name type="synonym">Mytilus polymorpha</name>
    <dbReference type="NCBI Taxonomy" id="45954"/>
    <lineage>
        <taxon>Eukaryota</taxon>
        <taxon>Metazoa</taxon>
        <taxon>Spiralia</taxon>
        <taxon>Lophotrochozoa</taxon>
        <taxon>Mollusca</taxon>
        <taxon>Bivalvia</taxon>
        <taxon>Autobranchia</taxon>
        <taxon>Heteroconchia</taxon>
        <taxon>Euheterodonta</taxon>
        <taxon>Imparidentia</taxon>
        <taxon>Neoheterodontei</taxon>
        <taxon>Myida</taxon>
        <taxon>Dreissenoidea</taxon>
        <taxon>Dreissenidae</taxon>
        <taxon>Dreissena</taxon>
    </lineage>
</organism>